<dbReference type="EMBL" id="CAJHJG010002381">
    <property type="protein sequence ID" value="CAD6919852.1"/>
    <property type="molecule type" value="Genomic_DNA"/>
</dbReference>
<evidence type="ECO:0000313" key="8">
    <source>
        <dbReference type="Proteomes" id="UP000836402"/>
    </source>
</evidence>
<comment type="caution">
    <text evidence="7">The sequence shown here is derived from an EMBL/GenBank/DDBJ whole genome shotgun (WGS) entry which is preliminary data.</text>
</comment>
<feature type="transmembrane region" description="Helical" evidence="6">
    <location>
        <begin position="5"/>
        <end position="24"/>
    </location>
</feature>
<dbReference type="PANTHER" id="PTHR43562">
    <property type="entry name" value="NAPA-TYPE SODIUM/HYDROGEN ANTIPORTER"/>
    <property type="match status" value="1"/>
</dbReference>
<keyword evidence="6" id="KW-0472">Membrane</keyword>
<evidence type="ECO:0000256" key="4">
    <source>
        <dbReference type="ARBA" id="ARBA00023065"/>
    </source>
</evidence>
<protein>
    <recommendedName>
        <fullName evidence="9">Major facilitator superfamily (MFS) profile domain-containing protein</fullName>
    </recommendedName>
</protein>
<feature type="transmembrane region" description="Helical" evidence="6">
    <location>
        <begin position="30"/>
        <end position="53"/>
    </location>
</feature>
<evidence type="ECO:0000256" key="2">
    <source>
        <dbReference type="ARBA" id="ARBA00022449"/>
    </source>
</evidence>
<gene>
    <name evidence="7" type="ORF">JKIAZH3_G9815</name>
</gene>
<evidence type="ECO:0000313" key="7">
    <source>
        <dbReference type="EMBL" id="CAD6919852.1"/>
    </source>
</evidence>
<evidence type="ECO:0008006" key="9">
    <source>
        <dbReference type="Google" id="ProtNLM"/>
    </source>
</evidence>
<keyword evidence="6" id="KW-1133">Transmembrane helix</keyword>
<organism evidence="7 8">
    <name type="scientific">Tilletia caries</name>
    <name type="common">wheat bunt fungus</name>
    <dbReference type="NCBI Taxonomy" id="13290"/>
    <lineage>
        <taxon>Eukaryota</taxon>
        <taxon>Fungi</taxon>
        <taxon>Dikarya</taxon>
        <taxon>Basidiomycota</taxon>
        <taxon>Ustilaginomycotina</taxon>
        <taxon>Exobasidiomycetes</taxon>
        <taxon>Tilletiales</taxon>
        <taxon>Tilletiaceae</taxon>
        <taxon>Tilletia</taxon>
    </lineage>
</organism>
<evidence type="ECO:0000256" key="6">
    <source>
        <dbReference type="SAM" id="Phobius"/>
    </source>
</evidence>
<evidence type="ECO:0000256" key="3">
    <source>
        <dbReference type="ARBA" id="ARBA00023053"/>
    </source>
</evidence>
<keyword evidence="4" id="KW-0406">Ion transport</keyword>
<evidence type="ECO:0000256" key="5">
    <source>
        <dbReference type="ARBA" id="ARBA00023201"/>
    </source>
</evidence>
<dbReference type="Gene3D" id="1.20.1530.20">
    <property type="match status" value="1"/>
</dbReference>
<keyword evidence="1" id="KW-0813">Transport</keyword>
<keyword evidence="6" id="KW-0812">Transmembrane</keyword>
<sequence length="91" mass="9845">MLNGLLLPFFFASIGFAILLAQLLHDRTVWHGIIFAGLMGFAKFAAGGWVVLADWIERRREGKVQGGQEVAISEAEGGRRLSEAPVMTGSS</sequence>
<dbReference type="InterPro" id="IPR038770">
    <property type="entry name" value="Na+/solute_symporter_sf"/>
</dbReference>
<accession>A0ABN7IR78</accession>
<dbReference type="PANTHER" id="PTHR43562:SF3">
    <property type="entry name" value="SODIUM ION_PROTON EXCHANGER (EUROFUNG)"/>
    <property type="match status" value="1"/>
</dbReference>
<reference evidence="7" key="1">
    <citation type="submission" date="2020-10" db="EMBL/GenBank/DDBJ databases">
        <authorList>
            <person name="Sedaghatjoo S."/>
        </authorList>
    </citation>
    <scope>NUCLEOTIDE SEQUENCE</scope>
    <source>
        <strain evidence="7">AZH3</strain>
    </source>
</reference>
<name>A0ABN7IR78_9BASI</name>
<dbReference type="Proteomes" id="UP000836402">
    <property type="component" value="Unassembled WGS sequence"/>
</dbReference>
<keyword evidence="5" id="KW-0739">Sodium transport</keyword>
<proteinExistence type="predicted"/>
<keyword evidence="2" id="KW-0050">Antiport</keyword>
<evidence type="ECO:0000256" key="1">
    <source>
        <dbReference type="ARBA" id="ARBA00022448"/>
    </source>
</evidence>
<keyword evidence="8" id="KW-1185">Reference proteome</keyword>
<keyword evidence="3" id="KW-0915">Sodium</keyword>